<accession>A0A346FDA2</accession>
<name>A0A346FDA2_9CAUD</name>
<proteinExistence type="predicted"/>
<keyword evidence="2" id="KW-1185">Reference proteome</keyword>
<dbReference type="EMBL" id="MH684921">
    <property type="protein sequence ID" value="AXN53716.1"/>
    <property type="molecule type" value="Genomic_DNA"/>
</dbReference>
<organism evidence="1 2">
    <name type="scientific">Sphingomonas phage Scott</name>
    <dbReference type="NCBI Taxonomy" id="2282912"/>
    <lineage>
        <taxon>Viruses</taxon>
        <taxon>Duplodnaviria</taxon>
        <taxon>Heunggongvirae</taxon>
        <taxon>Uroviricota</taxon>
        <taxon>Caudoviricetes</taxon>
        <taxon>Autographivirales</taxon>
        <taxon>Autonotataviridae</taxon>
        <taxon>Scottvirus</taxon>
        <taxon>Scottvirus scott</taxon>
    </lineage>
</organism>
<reference evidence="1 2" key="1">
    <citation type="submission" date="2018-07" db="EMBL/GenBank/DDBJ databases">
        <title>Relating species composition and interactions to biofilm formation in a model drinking water community.</title>
        <authorList>
            <person name="Thompson A."/>
            <person name="English E.L."/>
            <person name="Willsey G."/>
            <person name="Nock A.M."/>
            <person name="Eckstrom K."/>
            <person name="Tighe S.W."/>
            <person name="Bavelock M."/>
            <person name="Cairns B."/>
            <person name="Foote A."/>
            <person name="Schulman H."/>
            <person name="Gupta S."/>
            <person name="Kadouri D."/>
            <person name="Wargo M.J."/>
        </authorList>
    </citation>
    <scope>NUCLEOTIDE SEQUENCE [LARGE SCALE GENOMIC DNA]</scope>
    <source>
        <strain evidence="1">SPS</strain>
    </source>
</reference>
<sequence length="53" mass="6197">MWFNVYMDRKTGEYRYGFSHPTKQYAKAVRNMPCKREACIGTVFIACPMQEAA</sequence>
<protein>
    <submittedName>
        <fullName evidence="1">Uncharacterized protein</fullName>
    </submittedName>
</protein>
<evidence type="ECO:0000313" key="1">
    <source>
        <dbReference type="EMBL" id="AXN53716.1"/>
    </source>
</evidence>
<dbReference type="Proteomes" id="UP000260554">
    <property type="component" value="Segment"/>
</dbReference>
<gene>
    <name evidence="1" type="ORF">SPS_5</name>
</gene>
<evidence type="ECO:0000313" key="2">
    <source>
        <dbReference type="Proteomes" id="UP000260554"/>
    </source>
</evidence>